<evidence type="ECO:0000256" key="3">
    <source>
        <dbReference type="ARBA" id="ARBA00022475"/>
    </source>
</evidence>
<keyword evidence="3" id="KW-1003">Cell membrane</keyword>
<feature type="transmembrane region" description="Helical" evidence="7">
    <location>
        <begin position="137"/>
        <end position="162"/>
    </location>
</feature>
<feature type="transmembrane region" description="Helical" evidence="7">
    <location>
        <begin position="300"/>
        <end position="320"/>
    </location>
</feature>
<feature type="transmembrane region" description="Helical" evidence="7">
    <location>
        <begin position="396"/>
        <end position="421"/>
    </location>
</feature>
<dbReference type="PATRIC" id="fig|1423773.3.peg.1461"/>
<dbReference type="PANTHER" id="PTHR42718">
    <property type="entry name" value="MAJOR FACILITATOR SUPERFAMILY MULTIDRUG TRANSPORTER MFSC"/>
    <property type="match status" value="1"/>
</dbReference>
<dbReference type="Proteomes" id="UP000051162">
    <property type="component" value="Unassembled WGS sequence"/>
</dbReference>
<gene>
    <name evidence="9" type="ORF">FD30_GL001426</name>
</gene>
<keyword evidence="2" id="KW-0813">Transport</keyword>
<dbReference type="AlphaFoldDB" id="A0A0R1JYG6"/>
<evidence type="ECO:0000256" key="1">
    <source>
        <dbReference type="ARBA" id="ARBA00004651"/>
    </source>
</evidence>
<feature type="transmembrane region" description="Helical" evidence="7">
    <location>
        <begin position="433"/>
        <end position="455"/>
    </location>
</feature>
<evidence type="ECO:0000256" key="7">
    <source>
        <dbReference type="SAM" id="Phobius"/>
    </source>
</evidence>
<dbReference type="PANTHER" id="PTHR42718:SF43">
    <property type="entry name" value="LINCOMYCIN RESISTANCE PROTEIN LMRB"/>
    <property type="match status" value="1"/>
</dbReference>
<feature type="transmembrane region" description="Helical" evidence="7">
    <location>
        <begin position="52"/>
        <end position="71"/>
    </location>
</feature>
<evidence type="ECO:0000256" key="6">
    <source>
        <dbReference type="ARBA" id="ARBA00023136"/>
    </source>
</evidence>
<name>A0A0R1JYG6_9LACO</name>
<proteinExistence type="predicted"/>
<reference evidence="9 10" key="1">
    <citation type="journal article" date="2015" name="Genome Announc.">
        <title>Expanding the biotechnology potential of lactobacilli through comparative genomics of 213 strains and associated genera.</title>
        <authorList>
            <person name="Sun Z."/>
            <person name="Harris H.M."/>
            <person name="McCann A."/>
            <person name="Guo C."/>
            <person name="Argimon S."/>
            <person name="Zhang W."/>
            <person name="Yang X."/>
            <person name="Jeffery I.B."/>
            <person name="Cooney J.C."/>
            <person name="Kagawa T.F."/>
            <person name="Liu W."/>
            <person name="Song Y."/>
            <person name="Salvetti E."/>
            <person name="Wrobel A."/>
            <person name="Rasinkangas P."/>
            <person name="Parkhill J."/>
            <person name="Rea M.C."/>
            <person name="O'Sullivan O."/>
            <person name="Ritari J."/>
            <person name="Douillard F.P."/>
            <person name="Paul Ross R."/>
            <person name="Yang R."/>
            <person name="Briner A.E."/>
            <person name="Felis G.E."/>
            <person name="de Vos W.M."/>
            <person name="Barrangou R."/>
            <person name="Klaenhammer T.R."/>
            <person name="Caufield P.W."/>
            <person name="Cui Y."/>
            <person name="Zhang H."/>
            <person name="O'Toole P.W."/>
        </authorList>
    </citation>
    <scope>NUCLEOTIDE SEQUENCE [LARGE SCALE GENOMIC DNA]</scope>
    <source>
        <strain evidence="9 10">DSM 19117</strain>
    </source>
</reference>
<dbReference type="EMBL" id="AZDT01000021">
    <property type="protein sequence ID" value="KRK76255.1"/>
    <property type="molecule type" value="Genomic_DNA"/>
</dbReference>
<evidence type="ECO:0000256" key="5">
    <source>
        <dbReference type="ARBA" id="ARBA00022989"/>
    </source>
</evidence>
<dbReference type="PROSITE" id="PS50850">
    <property type="entry name" value="MFS"/>
    <property type="match status" value="1"/>
</dbReference>
<feature type="transmembrane region" description="Helical" evidence="7">
    <location>
        <begin position="109"/>
        <end position="130"/>
    </location>
</feature>
<keyword evidence="5 7" id="KW-1133">Transmembrane helix</keyword>
<keyword evidence="4 7" id="KW-0812">Transmembrane</keyword>
<dbReference type="Pfam" id="PF07690">
    <property type="entry name" value="MFS_1"/>
    <property type="match status" value="1"/>
</dbReference>
<keyword evidence="10" id="KW-1185">Reference proteome</keyword>
<dbReference type="GO" id="GO:0022857">
    <property type="term" value="F:transmembrane transporter activity"/>
    <property type="evidence" value="ECO:0007669"/>
    <property type="project" value="InterPro"/>
</dbReference>
<dbReference type="Gene3D" id="1.20.1250.20">
    <property type="entry name" value="MFS general substrate transporter like domains"/>
    <property type="match status" value="1"/>
</dbReference>
<feature type="transmembrane region" description="Helical" evidence="7">
    <location>
        <begin position="267"/>
        <end position="288"/>
    </location>
</feature>
<feature type="transmembrane region" description="Helical" evidence="7">
    <location>
        <begin position="332"/>
        <end position="351"/>
    </location>
</feature>
<feature type="transmembrane region" description="Helical" evidence="7">
    <location>
        <begin position="200"/>
        <end position="221"/>
    </location>
</feature>
<comment type="subcellular location">
    <subcellularLocation>
        <location evidence="1">Cell membrane</location>
        <topology evidence="1">Multi-pass membrane protein</topology>
    </subcellularLocation>
</comment>
<evidence type="ECO:0000256" key="2">
    <source>
        <dbReference type="ARBA" id="ARBA00022448"/>
    </source>
</evidence>
<feature type="domain" description="Major facilitator superfamily (MFS) profile" evidence="8">
    <location>
        <begin position="14"/>
        <end position="460"/>
    </location>
</feature>
<dbReference type="Gene3D" id="1.20.1720.10">
    <property type="entry name" value="Multidrug resistance protein D"/>
    <property type="match status" value="1"/>
</dbReference>
<feature type="transmembrane region" description="Helical" evidence="7">
    <location>
        <begin position="357"/>
        <end position="375"/>
    </location>
</feature>
<protein>
    <submittedName>
        <fullName evidence="9">Permease of the major facilitator superfamily protein</fullName>
    </submittedName>
</protein>
<evidence type="ECO:0000313" key="9">
    <source>
        <dbReference type="EMBL" id="KRK76255.1"/>
    </source>
</evidence>
<comment type="caution">
    <text evidence="9">The sequence shown here is derived from an EMBL/GenBank/DDBJ whole genome shotgun (WGS) entry which is preliminary data.</text>
</comment>
<dbReference type="InterPro" id="IPR020846">
    <property type="entry name" value="MFS_dom"/>
</dbReference>
<accession>A0A0R1JYG6</accession>
<evidence type="ECO:0000313" key="10">
    <source>
        <dbReference type="Proteomes" id="UP000051162"/>
    </source>
</evidence>
<dbReference type="InterPro" id="IPR011701">
    <property type="entry name" value="MFS"/>
</dbReference>
<dbReference type="GO" id="GO:0005886">
    <property type="term" value="C:plasma membrane"/>
    <property type="evidence" value="ECO:0007669"/>
    <property type="project" value="UniProtKB-SubCell"/>
</dbReference>
<evidence type="ECO:0000256" key="4">
    <source>
        <dbReference type="ARBA" id="ARBA00022692"/>
    </source>
</evidence>
<dbReference type="NCBIfam" id="TIGR00711">
    <property type="entry name" value="efflux_EmrB"/>
    <property type="match status" value="1"/>
</dbReference>
<dbReference type="SUPFAM" id="SSF103473">
    <property type="entry name" value="MFS general substrate transporter"/>
    <property type="match status" value="1"/>
</dbReference>
<feature type="transmembrane region" description="Helical" evidence="7">
    <location>
        <begin position="80"/>
        <end position="103"/>
    </location>
</feature>
<keyword evidence="6 7" id="KW-0472">Membrane</keyword>
<dbReference type="PRINTS" id="PR01036">
    <property type="entry name" value="TCRTETB"/>
</dbReference>
<feature type="transmembrane region" description="Helical" evidence="7">
    <location>
        <begin position="227"/>
        <end position="247"/>
    </location>
</feature>
<organism evidence="9 10">
    <name type="scientific">Levilactobacillus namurensis DSM 19117</name>
    <dbReference type="NCBI Taxonomy" id="1423773"/>
    <lineage>
        <taxon>Bacteria</taxon>
        <taxon>Bacillati</taxon>
        <taxon>Bacillota</taxon>
        <taxon>Bacilli</taxon>
        <taxon>Lactobacillales</taxon>
        <taxon>Lactobacillaceae</taxon>
        <taxon>Levilactobacillus</taxon>
    </lineage>
</organism>
<sequence>MPRARVSVKHPALAMVGLMIGSFSGMFSETALNVGLTTIINSLQVSQATAQWLVTGYMLVIGIFMPLSGLLTRWFSTKKVVLGALGAFIIGVLISATGSNFAIVLTGRLIQGIGTGLVLPLMFSVAMQIFPPYRLGTVIGLAALVVIFAPAIAPTVTGIVLSAFTWNAVFWLLLPFLVIAFIFVAFFLENVYQQTKDPVDWLSIVESTIGFAGIIFGASFASRSGWLSLPVIITLVIGLLALVAFAFRQLKIKYPILNLRAFNQSAFTVGTVLVMLDFGLILGSMYLFPMYLQQVIKLPIATTGLVMLPGGIANAITSGIAGRLYDNFGAKWLSRLGFLIAVFGVAILLVSGPTSPIWLIILGHVILMIGAPLAMSPSQTYGLNSLTGKLSADGSAILNTLEQIVGALSTAIATSLLAIGTSQSDQLMAVNSGIHYGFWFVLLLALAGFLLAFGVHHESSK</sequence>
<feature type="transmembrane region" description="Helical" evidence="7">
    <location>
        <begin position="168"/>
        <end position="188"/>
    </location>
</feature>
<dbReference type="InterPro" id="IPR036259">
    <property type="entry name" value="MFS_trans_sf"/>
</dbReference>
<feature type="transmembrane region" description="Helical" evidence="7">
    <location>
        <begin position="12"/>
        <end position="32"/>
    </location>
</feature>
<dbReference type="InterPro" id="IPR004638">
    <property type="entry name" value="EmrB-like"/>
</dbReference>
<evidence type="ECO:0000259" key="8">
    <source>
        <dbReference type="PROSITE" id="PS50850"/>
    </source>
</evidence>